<evidence type="ECO:0008006" key="3">
    <source>
        <dbReference type="Google" id="ProtNLM"/>
    </source>
</evidence>
<dbReference type="Proteomes" id="UP001138540">
    <property type="component" value="Unassembled WGS sequence"/>
</dbReference>
<gene>
    <name evidence="1" type="ORF">HNP60_001289</name>
</gene>
<proteinExistence type="predicted"/>
<organism evidence="1 2">
    <name type="scientific">Sphingobium lignivorans</name>
    <dbReference type="NCBI Taxonomy" id="2735886"/>
    <lineage>
        <taxon>Bacteria</taxon>
        <taxon>Pseudomonadati</taxon>
        <taxon>Pseudomonadota</taxon>
        <taxon>Alphaproteobacteria</taxon>
        <taxon>Sphingomonadales</taxon>
        <taxon>Sphingomonadaceae</taxon>
        <taxon>Sphingobium</taxon>
    </lineage>
</organism>
<evidence type="ECO:0000313" key="2">
    <source>
        <dbReference type="Proteomes" id="UP001138540"/>
    </source>
</evidence>
<dbReference type="EMBL" id="JACHKA010000001">
    <property type="protein sequence ID" value="MBB5985315.1"/>
    <property type="molecule type" value="Genomic_DNA"/>
</dbReference>
<name>A0ABR6NDF7_9SPHN</name>
<dbReference type="RefSeq" id="WP_184151537.1">
    <property type="nucleotide sequence ID" value="NZ_JACHKA010000001.1"/>
</dbReference>
<comment type="caution">
    <text evidence="1">The sequence shown here is derived from an EMBL/GenBank/DDBJ whole genome shotgun (WGS) entry which is preliminary data.</text>
</comment>
<keyword evidence="2" id="KW-1185">Reference proteome</keyword>
<evidence type="ECO:0000313" key="1">
    <source>
        <dbReference type="EMBL" id="MBB5985315.1"/>
    </source>
</evidence>
<sequence>MALQLIVTNAGRAAIVNAQNTGTAPVTVAQIGLSATAVTPLATLTALAGEFKRLAALAGDTVADDTIHMIGRDEGGDAYTVRSFALYLADGTLFAIYGQASPIVEKVSASIMMLTLDVRFADIAASALTFGNANFLNPPATETVKGVAELATQAESDAGLDDERIVTPKKNRASFLAWAVALFSDVWRASNDGAGSGLDADLLDGQQGSFYTNIPARLGYTPLNEASYTAADVRAKLVTVDGAGSGIDADLLDGLESSFYTNIPGRLGYTPANKAGDNFTGTISVSDGAGQVTLNKEGSVWSRRSDGTGIYYLGSSLDRFLYYDGTIYRLNGAELYLGAAGSLVWNAGNDGAGSGLDADLLDGQQGSFYTNIPARLGYTPLNEASYTAADVRAKLVTVDGAGSGIDADLLDGLDSGHFTNIPARLGYTPANRAGDTFTGSIRRDANFYMDLVGGNALFNFDAFDYIQYSRANDAFSLIVNGESRIVARASGNLDLSASAGSIYFNTLPIWHSGNDGAGSGLDADLLDGQDSSFYANIPARLGYTPLNAASYTAADVKAKLVTVDGAGSGIDADLLDGHEAAAFDRIVEQALVSNGGYIVYASGRKECWGMITVNADSYGTIVLPTAHSQWVHPVLSPDVNGGEANASQNTGVTSINGNPPTTITVWSAANSVTRLWWRTIGV</sequence>
<accession>A0ABR6NDF7</accession>
<protein>
    <recommendedName>
        <fullName evidence="3">Phage tail protein</fullName>
    </recommendedName>
</protein>
<reference evidence="1 2" key="1">
    <citation type="submission" date="2020-08" db="EMBL/GenBank/DDBJ databases">
        <title>Exploring microbial biodiversity for novel pathways involved in the catabolism of aromatic compounds derived from lignin.</title>
        <authorList>
            <person name="Elkins J."/>
        </authorList>
    </citation>
    <scope>NUCLEOTIDE SEQUENCE [LARGE SCALE GENOMIC DNA]</scope>
    <source>
        <strain evidence="1 2">B1D3A</strain>
    </source>
</reference>